<keyword evidence="3" id="KW-0274">FAD</keyword>
<comment type="caution">
    <text evidence="6">The sequence shown here is derived from an EMBL/GenBank/DDBJ whole genome shotgun (WGS) entry which is preliminary data.</text>
</comment>
<dbReference type="PRINTS" id="PR00411">
    <property type="entry name" value="PNDRDTASEI"/>
</dbReference>
<dbReference type="SUPFAM" id="SSF160996">
    <property type="entry name" value="HI0933 insert domain-like"/>
    <property type="match status" value="1"/>
</dbReference>
<feature type="domain" description="RsdA/BaiN/AoA(So)-like insert" evidence="5">
    <location>
        <begin position="190"/>
        <end position="350"/>
    </location>
</feature>
<dbReference type="InterPro" id="IPR055178">
    <property type="entry name" value="RsdA/BaiN/AoA(So)-like_dom"/>
</dbReference>
<dbReference type="InterPro" id="IPR004792">
    <property type="entry name" value="BaiN-like"/>
</dbReference>
<dbReference type="PRINTS" id="PR00368">
    <property type="entry name" value="FADPNR"/>
</dbReference>
<keyword evidence="2" id="KW-0285">Flavoprotein</keyword>
<dbReference type="InterPro" id="IPR023166">
    <property type="entry name" value="BaiN-like_dom_sf"/>
</dbReference>
<dbReference type="Gene3D" id="1.10.8.260">
    <property type="entry name" value="HI0933 insert domain-like"/>
    <property type="match status" value="1"/>
</dbReference>
<evidence type="ECO:0000256" key="3">
    <source>
        <dbReference type="ARBA" id="ARBA00022827"/>
    </source>
</evidence>
<dbReference type="InterPro" id="IPR057661">
    <property type="entry name" value="RsdA/BaiN/AoA(So)_Rossmann"/>
</dbReference>
<dbReference type="InterPro" id="IPR036188">
    <property type="entry name" value="FAD/NAD-bd_sf"/>
</dbReference>
<comment type="cofactor">
    <cofactor evidence="1">
        <name>FAD</name>
        <dbReference type="ChEBI" id="CHEBI:57692"/>
    </cofactor>
</comment>
<evidence type="ECO:0000259" key="4">
    <source>
        <dbReference type="Pfam" id="PF03486"/>
    </source>
</evidence>
<accession>A0A364Y7M5</accession>
<dbReference type="Gene3D" id="2.40.30.10">
    <property type="entry name" value="Translation factors"/>
    <property type="match status" value="1"/>
</dbReference>
<reference evidence="6 7" key="1">
    <citation type="submission" date="2018-06" db="EMBL/GenBank/DDBJ databases">
        <title>Chryseolinea flavus sp. nov., a member of the phylum Bacteroidetes isolated from soil.</title>
        <authorList>
            <person name="Li Y."/>
            <person name="Wang J."/>
        </authorList>
    </citation>
    <scope>NUCLEOTIDE SEQUENCE [LARGE SCALE GENOMIC DNA]</scope>
    <source>
        <strain evidence="6 7">SDU1-6</strain>
    </source>
</reference>
<dbReference type="NCBIfam" id="TIGR00275">
    <property type="entry name" value="aminoacetone oxidase family FAD-binding enzyme"/>
    <property type="match status" value="1"/>
</dbReference>
<evidence type="ECO:0000259" key="5">
    <source>
        <dbReference type="Pfam" id="PF22780"/>
    </source>
</evidence>
<dbReference type="Proteomes" id="UP000251889">
    <property type="component" value="Unassembled WGS sequence"/>
</dbReference>
<dbReference type="EMBL" id="QMFY01000001">
    <property type="protein sequence ID" value="RAW03124.1"/>
    <property type="molecule type" value="Genomic_DNA"/>
</dbReference>
<dbReference type="OrthoDB" id="9773233at2"/>
<dbReference type="AlphaFoldDB" id="A0A364Y7M5"/>
<organism evidence="6 7">
    <name type="scientific">Pseudochryseolinea flava</name>
    <dbReference type="NCBI Taxonomy" id="2059302"/>
    <lineage>
        <taxon>Bacteria</taxon>
        <taxon>Pseudomonadati</taxon>
        <taxon>Bacteroidota</taxon>
        <taxon>Cytophagia</taxon>
        <taxon>Cytophagales</taxon>
        <taxon>Fulvivirgaceae</taxon>
        <taxon>Pseudochryseolinea</taxon>
    </lineage>
</organism>
<dbReference type="PANTHER" id="PTHR42887:SF2">
    <property type="entry name" value="OS12G0638800 PROTEIN"/>
    <property type="match status" value="1"/>
</dbReference>
<keyword evidence="7" id="KW-1185">Reference proteome</keyword>
<evidence type="ECO:0000256" key="1">
    <source>
        <dbReference type="ARBA" id="ARBA00001974"/>
    </source>
</evidence>
<sequence length="413" mass="45810">MNRFDLVVIGGGAAGFYGAIQAAEMRPGLRILILEKTNKVLSKVRVSGGGRCNVTHHCFKPIELSHHYPRGEKQLQSIFKTYHAAHVVDWFSSKGVELKVEEDGRMFPVTDSSETIIDCFITAAHNHKIKINVSEAVIALSHDDSGFTIETASRQSYRARHVLIALGGSPKADAYEIIASLGHNVVPSIPSLFTFNDSEKSFQDLMGISVPDAEVKIVGSKFVQRGPLLITHWGLSGPAVIKLSAWAATYLHEKKYEFSVLVSWVGPIKEDDLRAQLQSYQKNHGKQRVVGNPLFKLPSRLWEKLCSRSGVEEARIWAELPLKNINRLLENLMRCDFSIKGKTTFKDEFVTCGGVDLSEIDCKTMESKKIPRLHFAGEVLNVDGETGGFNFQNAWSTAFIAARSITGVQSEHT</sequence>
<proteinExistence type="predicted"/>
<evidence type="ECO:0000313" key="7">
    <source>
        <dbReference type="Proteomes" id="UP000251889"/>
    </source>
</evidence>
<dbReference type="Pfam" id="PF03486">
    <property type="entry name" value="HI0933_like"/>
    <property type="match status" value="1"/>
</dbReference>
<dbReference type="PANTHER" id="PTHR42887">
    <property type="entry name" value="OS12G0638800 PROTEIN"/>
    <property type="match status" value="1"/>
</dbReference>
<dbReference type="Pfam" id="PF22780">
    <property type="entry name" value="HI0933_like_1st"/>
    <property type="match status" value="1"/>
</dbReference>
<dbReference type="Gene3D" id="3.50.50.60">
    <property type="entry name" value="FAD/NAD(P)-binding domain"/>
    <property type="match status" value="1"/>
</dbReference>
<name>A0A364Y7M5_9BACT</name>
<evidence type="ECO:0000256" key="2">
    <source>
        <dbReference type="ARBA" id="ARBA00022630"/>
    </source>
</evidence>
<gene>
    <name evidence="6" type="ORF">DQQ10_03235</name>
</gene>
<evidence type="ECO:0000313" key="6">
    <source>
        <dbReference type="EMBL" id="RAW03124.1"/>
    </source>
</evidence>
<feature type="domain" description="RsdA/BaiN/AoA(So)-like Rossmann fold-like" evidence="4">
    <location>
        <begin position="5"/>
        <end position="403"/>
    </location>
</feature>
<protein>
    <submittedName>
        <fullName evidence="6">Aminoacetone oxidase family FAD-binding enzyme</fullName>
    </submittedName>
</protein>
<dbReference type="RefSeq" id="WP_112745339.1">
    <property type="nucleotide sequence ID" value="NZ_QMFY01000001.1"/>
</dbReference>
<dbReference type="SUPFAM" id="SSF51905">
    <property type="entry name" value="FAD/NAD(P)-binding domain"/>
    <property type="match status" value="1"/>
</dbReference>